<evidence type="ECO:0000256" key="6">
    <source>
        <dbReference type="ARBA" id="ARBA00022989"/>
    </source>
</evidence>
<dbReference type="PANTHER" id="PTHR11384">
    <property type="entry name" value="ATP-BINDING CASSETTE, SUB-FAMILY D MEMBER"/>
    <property type="match status" value="1"/>
</dbReference>
<keyword evidence="8" id="KW-0175">Coiled coil</keyword>
<dbReference type="Pfam" id="PF00005">
    <property type="entry name" value="ABC_tran"/>
    <property type="match status" value="1"/>
</dbReference>
<accession>A0A448YQD5</accession>
<dbReference type="GO" id="GO:0005778">
    <property type="term" value="C:peroxisomal membrane"/>
    <property type="evidence" value="ECO:0007669"/>
    <property type="project" value="TreeGrafter"/>
</dbReference>
<evidence type="ECO:0000256" key="7">
    <source>
        <dbReference type="ARBA" id="ARBA00023136"/>
    </source>
</evidence>
<dbReference type="InterPro" id="IPR011527">
    <property type="entry name" value="ABC1_TM_dom"/>
</dbReference>
<feature type="transmembrane region" description="Helical" evidence="9">
    <location>
        <begin position="146"/>
        <end position="165"/>
    </location>
</feature>
<dbReference type="OrthoDB" id="422637at2759"/>
<keyword evidence="2" id="KW-0813">Transport</keyword>
<evidence type="ECO:0000256" key="3">
    <source>
        <dbReference type="ARBA" id="ARBA00022692"/>
    </source>
</evidence>
<proteinExistence type="inferred from homology"/>
<evidence type="ECO:0000259" key="10">
    <source>
        <dbReference type="PROSITE" id="PS50893"/>
    </source>
</evidence>
<gene>
    <name evidence="11" type="ORF">BRENAR_LOCUS3880</name>
</gene>
<dbReference type="Pfam" id="PF06472">
    <property type="entry name" value="ABC_membrane_2"/>
    <property type="match status" value="1"/>
</dbReference>
<comment type="similarity">
    <text evidence="1">Belongs to the ABC transporter superfamily. ABCD family. Peroxisomal fatty acyl CoA transporter (TC 3.A.1.203) subfamily.</text>
</comment>
<evidence type="ECO:0000313" key="11">
    <source>
        <dbReference type="EMBL" id="VEU23149.1"/>
    </source>
</evidence>
<sequence length="800" mass="92914">MSISSSSGLDRWNFYHKDSKKMRTIFVPYKGRRLEVDIEPINYDRYEHDRLIVKKYMKDYEKPLDSTTGKLPSRSVIESKFFTKIFIIWRMILIPNVFDRNSYLLLTHIGLLIARTWLSLLVTKLDGQIMKDLMGFKIKLFLRDMVYWFLFAVPASYVNSGIKYLTKRLALNFRTNMVRYCHDLYMNSRLVYYKLQFNHNELPDYRLSYKTIDQNLTEDIRKFCDSLTSLFANVGKPAIDLVFFAIYLRDNIGTVGILAILSNYLITGMMLKRQSPNFNRLWKKKTQMEGIYYNYNLNLVNNCEEISFYKGIGFERRKVYRIFKDLADHIVVEIKERFAYQLFEDYILKFTWPAFGYIFAGLPILFEKPKSGYVPDETSNMKSFVVNKRLILSMADAGSRLMYSIKDINRLSGVTDIVFTLLVNLHQVHDSNFQYGLTNSQGNGFSSNFKINSFVSRQQLANGSIGTGTAIYSNGINGTIQNSYPGLRMERIPVIVPSPKGVNGKHLLNNLSFNIAKGQNLMILGKNGVGKTAIVRIISELWPLYSGLLSKPSSNDIYYVSQRQYFITGSLRDQIIYPLNHIQMLQKGFTDETIIGYMNEVGLGYLLERFGSLDYNPSADNSNKEDEAELKNRLIDEVVVNGKSVQVYDSNTGGSVDGKKSWFSLLSGGERQKVVFTRILFHNKPFVVMDEPTSAISYDYEDSLFEFLRKKNITLITITNRDSLMKYHDYLLELVDEDHIRFTKIDEEYLKYFESADSEVKYLEGELRKMRELRRRRDELKEKLEGYEDGRSSLKAIKSK</sequence>
<dbReference type="AlphaFoldDB" id="A0A448YQD5"/>
<dbReference type="FunCoup" id="A0A448YQD5">
    <property type="interactions" value="467"/>
</dbReference>
<dbReference type="SUPFAM" id="SSF52540">
    <property type="entry name" value="P-loop containing nucleoside triphosphate hydrolases"/>
    <property type="match status" value="1"/>
</dbReference>
<dbReference type="GO" id="GO:0042760">
    <property type="term" value="P:very long-chain fatty acid catabolic process"/>
    <property type="evidence" value="ECO:0007669"/>
    <property type="project" value="TreeGrafter"/>
</dbReference>
<dbReference type="InterPro" id="IPR050835">
    <property type="entry name" value="ABC_transporter_sub-D"/>
</dbReference>
<dbReference type="InParanoid" id="A0A448YQD5"/>
<dbReference type="GO" id="GO:0016887">
    <property type="term" value="F:ATP hydrolysis activity"/>
    <property type="evidence" value="ECO:0007669"/>
    <property type="project" value="InterPro"/>
</dbReference>
<dbReference type="GO" id="GO:0015910">
    <property type="term" value="P:long-chain fatty acid import into peroxisome"/>
    <property type="evidence" value="ECO:0007669"/>
    <property type="project" value="TreeGrafter"/>
</dbReference>
<keyword evidence="6 9" id="KW-1133">Transmembrane helix</keyword>
<organism evidence="11 12">
    <name type="scientific">Brettanomyces naardenensis</name>
    <name type="common">Yeast</name>
    <dbReference type="NCBI Taxonomy" id="13370"/>
    <lineage>
        <taxon>Eukaryota</taxon>
        <taxon>Fungi</taxon>
        <taxon>Dikarya</taxon>
        <taxon>Ascomycota</taxon>
        <taxon>Saccharomycotina</taxon>
        <taxon>Pichiomycetes</taxon>
        <taxon>Pichiales</taxon>
        <taxon>Pichiaceae</taxon>
        <taxon>Brettanomyces</taxon>
    </lineage>
</organism>
<feature type="coiled-coil region" evidence="8">
    <location>
        <begin position="763"/>
        <end position="797"/>
    </location>
</feature>
<dbReference type="PANTHER" id="PTHR11384:SF67">
    <property type="entry name" value="ATP-BINDING CASSETTE SUB-FAMILY D MEMBER 1"/>
    <property type="match status" value="1"/>
</dbReference>
<evidence type="ECO:0000256" key="9">
    <source>
        <dbReference type="SAM" id="Phobius"/>
    </source>
</evidence>
<dbReference type="GO" id="GO:0007031">
    <property type="term" value="P:peroxisome organization"/>
    <property type="evidence" value="ECO:0007669"/>
    <property type="project" value="TreeGrafter"/>
</dbReference>
<evidence type="ECO:0000256" key="5">
    <source>
        <dbReference type="ARBA" id="ARBA00022840"/>
    </source>
</evidence>
<keyword evidence="7 9" id="KW-0472">Membrane</keyword>
<evidence type="ECO:0000313" key="12">
    <source>
        <dbReference type="Proteomes" id="UP000290900"/>
    </source>
</evidence>
<dbReference type="Proteomes" id="UP000290900">
    <property type="component" value="Unassembled WGS sequence"/>
</dbReference>
<keyword evidence="3 9" id="KW-0812">Transmembrane</keyword>
<reference evidence="11 12" key="1">
    <citation type="submission" date="2018-12" db="EMBL/GenBank/DDBJ databases">
        <authorList>
            <person name="Tiukova I."/>
            <person name="Dainat J."/>
        </authorList>
    </citation>
    <scope>NUCLEOTIDE SEQUENCE [LARGE SCALE GENOMIC DNA]</scope>
</reference>
<dbReference type="Gene3D" id="3.40.50.300">
    <property type="entry name" value="P-loop containing nucleotide triphosphate hydrolases"/>
    <property type="match status" value="1"/>
</dbReference>
<dbReference type="STRING" id="13370.A0A448YQD5"/>
<dbReference type="InterPro" id="IPR027417">
    <property type="entry name" value="P-loop_NTPase"/>
</dbReference>
<feature type="domain" description="ABC transporter" evidence="10">
    <location>
        <begin position="487"/>
        <end position="762"/>
    </location>
</feature>
<name>A0A448YQD5_BRENA</name>
<evidence type="ECO:0000256" key="1">
    <source>
        <dbReference type="ARBA" id="ARBA00008575"/>
    </source>
</evidence>
<feature type="transmembrane region" description="Helical" evidence="9">
    <location>
        <begin position="252"/>
        <end position="271"/>
    </location>
</feature>
<dbReference type="EMBL" id="CAACVR010000034">
    <property type="protein sequence ID" value="VEU23149.1"/>
    <property type="molecule type" value="Genomic_DNA"/>
</dbReference>
<dbReference type="GO" id="GO:0140359">
    <property type="term" value="F:ABC-type transporter activity"/>
    <property type="evidence" value="ECO:0007669"/>
    <property type="project" value="InterPro"/>
</dbReference>
<keyword evidence="12" id="KW-1185">Reference proteome</keyword>
<dbReference type="InterPro" id="IPR003593">
    <property type="entry name" value="AAA+_ATPase"/>
</dbReference>
<evidence type="ECO:0000256" key="2">
    <source>
        <dbReference type="ARBA" id="ARBA00022448"/>
    </source>
</evidence>
<dbReference type="SMART" id="SM00382">
    <property type="entry name" value="AAA"/>
    <property type="match status" value="1"/>
</dbReference>
<evidence type="ECO:0000256" key="4">
    <source>
        <dbReference type="ARBA" id="ARBA00022741"/>
    </source>
</evidence>
<dbReference type="PROSITE" id="PS50893">
    <property type="entry name" value="ABC_TRANSPORTER_2"/>
    <property type="match status" value="1"/>
</dbReference>
<dbReference type="GO" id="GO:0005324">
    <property type="term" value="F:long-chain fatty acid transmembrane transporter activity"/>
    <property type="evidence" value="ECO:0007669"/>
    <property type="project" value="TreeGrafter"/>
</dbReference>
<keyword evidence="4" id="KW-0547">Nucleotide-binding</keyword>
<dbReference type="GO" id="GO:0005524">
    <property type="term" value="F:ATP binding"/>
    <property type="evidence" value="ECO:0007669"/>
    <property type="project" value="UniProtKB-KW"/>
</dbReference>
<keyword evidence="5" id="KW-0067">ATP-binding</keyword>
<dbReference type="GO" id="GO:0006635">
    <property type="term" value="P:fatty acid beta-oxidation"/>
    <property type="evidence" value="ECO:0007669"/>
    <property type="project" value="TreeGrafter"/>
</dbReference>
<protein>
    <submittedName>
        <fullName evidence="11">DEKNAAC104037</fullName>
    </submittedName>
</protein>
<evidence type="ECO:0000256" key="8">
    <source>
        <dbReference type="SAM" id="Coils"/>
    </source>
</evidence>
<dbReference type="InterPro" id="IPR003439">
    <property type="entry name" value="ABC_transporter-like_ATP-bd"/>
</dbReference>